<sequence>MKTFEERLKGGHPNSLGNTVEIVDEVLAENGLFAELFNCYFSNDELVRLRTSNAMKRICKEKKAILVPYLDRFLTEISVIDQASTQWTLAQLFGMLEKEMTENQIGQAKKIMKNNLAHHHDWIVLNQTMDTLTKWAKKDAELSQWIRPHLERLATDKRKSVAGRAKKMMEKLTT</sequence>
<organism evidence="1 2">
    <name type="scientific">Persicobacter psychrovividus</name>
    <dbReference type="NCBI Taxonomy" id="387638"/>
    <lineage>
        <taxon>Bacteria</taxon>
        <taxon>Pseudomonadati</taxon>
        <taxon>Bacteroidota</taxon>
        <taxon>Cytophagia</taxon>
        <taxon>Cytophagales</taxon>
        <taxon>Persicobacteraceae</taxon>
        <taxon>Persicobacter</taxon>
    </lineage>
</organism>
<gene>
    <name evidence="1" type="ORF">PEPS_29830</name>
</gene>
<dbReference type="InterPro" id="IPR011989">
    <property type="entry name" value="ARM-like"/>
</dbReference>
<dbReference type="InterPro" id="IPR016024">
    <property type="entry name" value="ARM-type_fold"/>
</dbReference>
<proteinExistence type="predicted"/>
<evidence type="ECO:0008006" key="3">
    <source>
        <dbReference type="Google" id="ProtNLM"/>
    </source>
</evidence>
<reference evidence="1 2" key="1">
    <citation type="submission" date="2021-12" db="EMBL/GenBank/DDBJ databases">
        <title>Genome sequencing of bacteria with rrn-lacking chromosome and rrn-plasmid.</title>
        <authorList>
            <person name="Anda M."/>
            <person name="Iwasaki W."/>
        </authorList>
    </citation>
    <scope>NUCLEOTIDE SEQUENCE [LARGE SCALE GENOMIC DNA]</scope>
    <source>
        <strain evidence="1 2">NBRC 101262</strain>
        <plasmid evidence="1 2">pPP1</plasmid>
    </source>
</reference>
<geneLocation type="plasmid" evidence="1 2">
    <name>pPP1</name>
</geneLocation>
<dbReference type="Proteomes" id="UP001354989">
    <property type="component" value="Plasmid pPP1"/>
</dbReference>
<keyword evidence="1" id="KW-0614">Plasmid</keyword>
<keyword evidence="2" id="KW-1185">Reference proteome</keyword>
<accession>A0ABM7VI94</accession>
<dbReference type="SUPFAM" id="SSF48371">
    <property type="entry name" value="ARM repeat"/>
    <property type="match status" value="1"/>
</dbReference>
<dbReference type="Gene3D" id="1.25.10.10">
    <property type="entry name" value="Leucine-rich Repeat Variant"/>
    <property type="match status" value="1"/>
</dbReference>
<dbReference type="EMBL" id="AP025293">
    <property type="protein sequence ID" value="BDD00703.1"/>
    <property type="molecule type" value="Genomic_DNA"/>
</dbReference>
<dbReference type="RefSeq" id="WP_338398510.1">
    <property type="nucleotide sequence ID" value="NZ_AP025293.1"/>
</dbReference>
<name>A0ABM7VI94_9BACT</name>
<protein>
    <recommendedName>
        <fullName evidence="3">DNA alkylation repair enzyme</fullName>
    </recommendedName>
</protein>
<evidence type="ECO:0000313" key="1">
    <source>
        <dbReference type="EMBL" id="BDD00703.1"/>
    </source>
</evidence>
<evidence type="ECO:0000313" key="2">
    <source>
        <dbReference type="Proteomes" id="UP001354989"/>
    </source>
</evidence>